<evidence type="ECO:0000256" key="1">
    <source>
        <dbReference type="ARBA" id="ARBA00022729"/>
    </source>
</evidence>
<evidence type="ECO:0000313" key="4">
    <source>
        <dbReference type="EMBL" id="UUX48315.1"/>
    </source>
</evidence>
<dbReference type="SUPFAM" id="SSF51261">
    <property type="entry name" value="Duplicated hybrid motif"/>
    <property type="match status" value="1"/>
</dbReference>
<dbReference type="Gene3D" id="2.70.70.10">
    <property type="entry name" value="Glucose Permease (Domain IIA)"/>
    <property type="match status" value="1"/>
</dbReference>
<gene>
    <name evidence="4" type="ORF">NUH88_12915</name>
</gene>
<name>A0A9J7AKY4_9PROT</name>
<dbReference type="GO" id="GO:0004222">
    <property type="term" value="F:metalloendopeptidase activity"/>
    <property type="evidence" value="ECO:0007669"/>
    <property type="project" value="TreeGrafter"/>
</dbReference>
<organism evidence="4 5">
    <name type="scientific">Nisaea acidiphila</name>
    <dbReference type="NCBI Taxonomy" id="1862145"/>
    <lineage>
        <taxon>Bacteria</taxon>
        <taxon>Pseudomonadati</taxon>
        <taxon>Pseudomonadota</taxon>
        <taxon>Alphaproteobacteria</taxon>
        <taxon>Rhodospirillales</taxon>
        <taxon>Thalassobaculaceae</taxon>
        <taxon>Nisaea</taxon>
    </lineage>
</organism>
<dbReference type="PANTHER" id="PTHR21666:SF289">
    <property type="entry name" value="L-ALA--D-GLU ENDOPEPTIDASE"/>
    <property type="match status" value="1"/>
</dbReference>
<dbReference type="InterPro" id="IPR050570">
    <property type="entry name" value="Cell_wall_metabolism_enzyme"/>
</dbReference>
<keyword evidence="5" id="KW-1185">Reference proteome</keyword>
<dbReference type="InterPro" id="IPR011055">
    <property type="entry name" value="Dup_hybrid_motif"/>
</dbReference>
<dbReference type="PANTHER" id="PTHR21666">
    <property type="entry name" value="PEPTIDASE-RELATED"/>
    <property type="match status" value="1"/>
</dbReference>
<feature type="region of interest" description="Disordered" evidence="2">
    <location>
        <begin position="357"/>
        <end position="376"/>
    </location>
</feature>
<evidence type="ECO:0000256" key="2">
    <source>
        <dbReference type="SAM" id="MobiDB-lite"/>
    </source>
</evidence>
<dbReference type="InterPro" id="IPR016047">
    <property type="entry name" value="M23ase_b-sheet_dom"/>
</dbReference>
<dbReference type="Pfam" id="PF01551">
    <property type="entry name" value="Peptidase_M23"/>
    <property type="match status" value="1"/>
</dbReference>
<evidence type="ECO:0000259" key="3">
    <source>
        <dbReference type="Pfam" id="PF01551"/>
    </source>
</evidence>
<dbReference type="RefSeq" id="WP_257766823.1">
    <property type="nucleotide sequence ID" value="NZ_CP102480.1"/>
</dbReference>
<evidence type="ECO:0000313" key="5">
    <source>
        <dbReference type="Proteomes" id="UP001060336"/>
    </source>
</evidence>
<sequence length="376" mass="40571">MGRLIALYSAFVVLLGGGFVWLVASLLEPRDGPAPTEAIAATLSSLTVEGHSEQAPLDLSGLRPSPLPLSMPLSCDPGEDCWVLKYVDRDPGKGRRDYQCGAMTVDGHKGVDFAISDPRRLNENEVPVLVSAPGKVVGIRDEMPDINIRIAGEESLKGRDCGNGVRIDHGGGWASQYCHLKRGSVAVRAGDTVVTGDRLGLVGLSGSTEFLHLHVQFEKDGKVVDPFVGLENDADSCGLGAAPLWNETVLRKFRYSAPLIHAAGIVGEVPDGLGAAEGKYADPDIRRDAPLLVFWADVYGLRTGDLISMRFSDPDGKVIAEKDWKNGKDQLRWFQYLGKKSRAGWTAGTYRGEIEVRRPGGPGKSRTVSRVDVTVR</sequence>
<protein>
    <submittedName>
        <fullName evidence="4">M23 family metallopeptidase</fullName>
    </submittedName>
</protein>
<dbReference type="CDD" id="cd12797">
    <property type="entry name" value="M23_peptidase"/>
    <property type="match status" value="1"/>
</dbReference>
<reference evidence="4" key="1">
    <citation type="submission" date="2022-08" db="EMBL/GenBank/DDBJ databases">
        <title>Nisaea acidiphila sp. nov., isolated from a marine algal debris and emended description of the genus Nisaea Urios et al. 2008.</title>
        <authorList>
            <person name="Kwon K."/>
        </authorList>
    </citation>
    <scope>NUCLEOTIDE SEQUENCE</scope>
    <source>
        <strain evidence="4">MEBiC11861</strain>
    </source>
</reference>
<proteinExistence type="predicted"/>
<feature type="compositionally biased region" description="Low complexity" evidence="2">
    <location>
        <begin position="365"/>
        <end position="376"/>
    </location>
</feature>
<accession>A0A9J7AKY4</accession>
<feature type="domain" description="M23ase beta-sheet core" evidence="3">
    <location>
        <begin position="108"/>
        <end position="226"/>
    </location>
</feature>
<dbReference type="Proteomes" id="UP001060336">
    <property type="component" value="Chromosome"/>
</dbReference>
<dbReference type="KEGG" id="naci:NUH88_12915"/>
<dbReference type="EMBL" id="CP102480">
    <property type="protein sequence ID" value="UUX48315.1"/>
    <property type="molecule type" value="Genomic_DNA"/>
</dbReference>
<keyword evidence="1" id="KW-0732">Signal</keyword>
<dbReference type="AlphaFoldDB" id="A0A9J7AKY4"/>